<organism evidence="1 2">
    <name type="scientific">Hypholoma sublateritium (strain FD-334 SS-4)</name>
    <dbReference type="NCBI Taxonomy" id="945553"/>
    <lineage>
        <taxon>Eukaryota</taxon>
        <taxon>Fungi</taxon>
        <taxon>Dikarya</taxon>
        <taxon>Basidiomycota</taxon>
        <taxon>Agaricomycotina</taxon>
        <taxon>Agaricomycetes</taxon>
        <taxon>Agaricomycetidae</taxon>
        <taxon>Agaricales</taxon>
        <taxon>Agaricineae</taxon>
        <taxon>Strophariaceae</taxon>
        <taxon>Hypholoma</taxon>
    </lineage>
</organism>
<evidence type="ECO:0000313" key="2">
    <source>
        <dbReference type="Proteomes" id="UP000054270"/>
    </source>
</evidence>
<reference evidence="2" key="1">
    <citation type="submission" date="2014-04" db="EMBL/GenBank/DDBJ databases">
        <title>Evolutionary Origins and Diversification of the Mycorrhizal Mutualists.</title>
        <authorList>
            <consortium name="DOE Joint Genome Institute"/>
            <consortium name="Mycorrhizal Genomics Consortium"/>
            <person name="Kohler A."/>
            <person name="Kuo A."/>
            <person name="Nagy L.G."/>
            <person name="Floudas D."/>
            <person name="Copeland A."/>
            <person name="Barry K.W."/>
            <person name="Cichocki N."/>
            <person name="Veneault-Fourrey C."/>
            <person name="LaButti K."/>
            <person name="Lindquist E.A."/>
            <person name="Lipzen A."/>
            <person name="Lundell T."/>
            <person name="Morin E."/>
            <person name="Murat C."/>
            <person name="Riley R."/>
            <person name="Ohm R."/>
            <person name="Sun H."/>
            <person name="Tunlid A."/>
            <person name="Henrissat B."/>
            <person name="Grigoriev I.V."/>
            <person name="Hibbett D.S."/>
            <person name="Martin F."/>
        </authorList>
    </citation>
    <scope>NUCLEOTIDE SEQUENCE [LARGE SCALE GENOMIC DNA]</scope>
    <source>
        <strain evidence="2">FD-334 SS-4</strain>
    </source>
</reference>
<gene>
    <name evidence="1" type="ORF">HYPSUDRAFT_47582</name>
</gene>
<dbReference type="AlphaFoldDB" id="A0A0D2NI20"/>
<dbReference type="Proteomes" id="UP000054270">
    <property type="component" value="Unassembled WGS sequence"/>
</dbReference>
<accession>A0A0D2NI20</accession>
<sequence length="62" mass="6956">MDYTLPAAPSLRPRRDVRSAPRALCVYAADMQASRVGGHRHHRRPELQIVQIAPSTECALVY</sequence>
<evidence type="ECO:0000313" key="1">
    <source>
        <dbReference type="EMBL" id="KJA16261.1"/>
    </source>
</evidence>
<keyword evidence="2" id="KW-1185">Reference proteome</keyword>
<proteinExistence type="predicted"/>
<dbReference type="EMBL" id="KN817625">
    <property type="protein sequence ID" value="KJA16261.1"/>
    <property type="molecule type" value="Genomic_DNA"/>
</dbReference>
<protein>
    <submittedName>
        <fullName evidence="1">Uncharacterized protein</fullName>
    </submittedName>
</protein>
<name>A0A0D2NI20_HYPSF</name>